<dbReference type="Proteomes" id="UP000887116">
    <property type="component" value="Unassembled WGS sequence"/>
</dbReference>
<proteinExistence type="predicted"/>
<evidence type="ECO:0000313" key="1">
    <source>
        <dbReference type="EMBL" id="GFR22948.1"/>
    </source>
</evidence>
<evidence type="ECO:0000313" key="2">
    <source>
        <dbReference type="Proteomes" id="UP000887116"/>
    </source>
</evidence>
<name>A0A8X6HGC2_TRICU</name>
<dbReference type="AlphaFoldDB" id="A0A8X6HGC2"/>
<reference evidence="1" key="1">
    <citation type="submission" date="2020-07" db="EMBL/GenBank/DDBJ databases">
        <title>Multicomponent nature underlies the extraordinary mechanical properties of spider dragline silk.</title>
        <authorList>
            <person name="Kono N."/>
            <person name="Nakamura H."/>
            <person name="Mori M."/>
            <person name="Yoshida Y."/>
            <person name="Ohtoshi R."/>
            <person name="Malay A.D."/>
            <person name="Moran D.A.P."/>
            <person name="Tomita M."/>
            <person name="Numata K."/>
            <person name="Arakawa K."/>
        </authorList>
    </citation>
    <scope>NUCLEOTIDE SEQUENCE</scope>
</reference>
<organism evidence="1 2">
    <name type="scientific">Trichonephila clavata</name>
    <name type="common">Joro spider</name>
    <name type="synonym">Nephila clavata</name>
    <dbReference type="NCBI Taxonomy" id="2740835"/>
    <lineage>
        <taxon>Eukaryota</taxon>
        <taxon>Metazoa</taxon>
        <taxon>Ecdysozoa</taxon>
        <taxon>Arthropoda</taxon>
        <taxon>Chelicerata</taxon>
        <taxon>Arachnida</taxon>
        <taxon>Araneae</taxon>
        <taxon>Araneomorphae</taxon>
        <taxon>Entelegynae</taxon>
        <taxon>Araneoidea</taxon>
        <taxon>Nephilidae</taxon>
        <taxon>Trichonephila</taxon>
    </lineage>
</organism>
<protein>
    <submittedName>
        <fullName evidence="1">Uncharacterized protein</fullName>
    </submittedName>
</protein>
<sequence length="84" mass="9398">MNGWNYVTESERRKTSSDIHWSSPMSPDSVLVETAIKSLRGGNMPAFSSNLSLMDNVLYAIRRDVISPIISHHVPKLRAMVQVA</sequence>
<gene>
    <name evidence="1" type="ORF">TNCT_40591</name>
</gene>
<accession>A0A8X6HGC2</accession>
<keyword evidence="2" id="KW-1185">Reference proteome</keyword>
<comment type="caution">
    <text evidence="1">The sequence shown here is derived from an EMBL/GenBank/DDBJ whole genome shotgun (WGS) entry which is preliminary data.</text>
</comment>
<dbReference type="EMBL" id="BMAO01028239">
    <property type="protein sequence ID" value="GFR22948.1"/>
    <property type="molecule type" value="Genomic_DNA"/>
</dbReference>